<name>A0ABQ4SX05_9HYPH</name>
<proteinExistence type="predicted"/>
<protein>
    <submittedName>
        <fullName evidence="2">Uncharacterized protein</fullName>
    </submittedName>
</protein>
<reference evidence="2" key="2">
    <citation type="submission" date="2021-08" db="EMBL/GenBank/DDBJ databases">
        <authorList>
            <person name="Tani A."/>
            <person name="Ola A."/>
            <person name="Ogura Y."/>
            <person name="Katsura K."/>
            <person name="Hayashi T."/>
        </authorList>
    </citation>
    <scope>NUCLEOTIDE SEQUENCE</scope>
    <source>
        <strain evidence="2">LMG 23639</strain>
    </source>
</reference>
<evidence type="ECO:0000313" key="2">
    <source>
        <dbReference type="EMBL" id="GJE06470.1"/>
    </source>
</evidence>
<dbReference type="RefSeq" id="WP_238275194.1">
    <property type="nucleotide sequence ID" value="NZ_BPQR01000030.1"/>
</dbReference>
<feature type="compositionally biased region" description="Basic and acidic residues" evidence="1">
    <location>
        <begin position="103"/>
        <end position="122"/>
    </location>
</feature>
<feature type="region of interest" description="Disordered" evidence="1">
    <location>
        <begin position="92"/>
        <end position="137"/>
    </location>
</feature>
<dbReference type="EMBL" id="BPQR01000030">
    <property type="protein sequence ID" value="GJE06470.1"/>
    <property type="molecule type" value="Genomic_DNA"/>
</dbReference>
<evidence type="ECO:0000313" key="3">
    <source>
        <dbReference type="Proteomes" id="UP001055102"/>
    </source>
</evidence>
<dbReference type="Proteomes" id="UP001055102">
    <property type="component" value="Unassembled WGS sequence"/>
</dbReference>
<accession>A0ABQ4SX05</accession>
<keyword evidence="3" id="KW-1185">Reference proteome</keyword>
<evidence type="ECO:0000256" key="1">
    <source>
        <dbReference type="SAM" id="MobiDB-lite"/>
    </source>
</evidence>
<reference evidence="2" key="1">
    <citation type="journal article" date="2021" name="Front. Microbiol.">
        <title>Comprehensive Comparative Genomics and Phenotyping of Methylobacterium Species.</title>
        <authorList>
            <person name="Alessa O."/>
            <person name="Ogura Y."/>
            <person name="Fujitani Y."/>
            <person name="Takami H."/>
            <person name="Hayashi T."/>
            <person name="Sahin N."/>
            <person name="Tani A."/>
        </authorList>
    </citation>
    <scope>NUCLEOTIDE SEQUENCE</scope>
    <source>
        <strain evidence="2">LMG 23639</strain>
    </source>
</reference>
<organism evidence="2 3">
    <name type="scientific">Methylobacterium jeotgali</name>
    <dbReference type="NCBI Taxonomy" id="381630"/>
    <lineage>
        <taxon>Bacteria</taxon>
        <taxon>Pseudomonadati</taxon>
        <taxon>Pseudomonadota</taxon>
        <taxon>Alphaproteobacteria</taxon>
        <taxon>Hyphomicrobiales</taxon>
        <taxon>Methylobacteriaceae</taxon>
        <taxon>Methylobacterium</taxon>
    </lineage>
</organism>
<sequence length="137" mass="15696">MHGRLLPPLQLHEFTAEVLEEAIEHHLGRLRRTAREERDKADRMAWALAERQRTALHSVWSWLGSERALMGAMPAAAVEDIDNALQRLASKMPRSAANADMLKAQRTERVKAEDARKAERRESRARHKRMMGLGPEE</sequence>
<comment type="caution">
    <text evidence="2">The sequence shown here is derived from an EMBL/GenBank/DDBJ whole genome shotgun (WGS) entry which is preliminary data.</text>
</comment>
<gene>
    <name evidence="2" type="ORF">AOPFMNJM_1790</name>
</gene>